<dbReference type="EMBL" id="CADIKM010000014">
    <property type="protein sequence ID" value="CAB3791733.1"/>
    <property type="molecule type" value="Genomic_DNA"/>
</dbReference>
<gene>
    <name evidence="1" type="ORF">LMG28138_03221</name>
</gene>
<accession>A0A6S7BKP0</accession>
<proteinExistence type="predicted"/>
<reference evidence="1 2" key="1">
    <citation type="submission" date="2020-04" db="EMBL/GenBank/DDBJ databases">
        <authorList>
            <person name="De Canck E."/>
        </authorList>
    </citation>
    <scope>NUCLEOTIDE SEQUENCE [LARGE SCALE GENOMIC DNA]</scope>
    <source>
        <strain evidence="1 2">LMG 28138</strain>
    </source>
</reference>
<sequence length="73" mass="8058">MSSIIYTKGLFKAEADVRLVDKGLYQGWVNLSRDDGEDPDDTVYEVDGTSASELEALEEAKALAHRILGEIEL</sequence>
<evidence type="ECO:0000313" key="2">
    <source>
        <dbReference type="Proteomes" id="UP000494115"/>
    </source>
</evidence>
<organism evidence="1 2">
    <name type="scientific">Pararobbsia alpina</name>
    <dbReference type="NCBI Taxonomy" id="621374"/>
    <lineage>
        <taxon>Bacteria</taxon>
        <taxon>Pseudomonadati</taxon>
        <taxon>Pseudomonadota</taxon>
        <taxon>Betaproteobacteria</taxon>
        <taxon>Burkholderiales</taxon>
        <taxon>Burkholderiaceae</taxon>
        <taxon>Pararobbsia</taxon>
    </lineage>
</organism>
<dbReference type="AlphaFoldDB" id="A0A6S7BKP0"/>
<dbReference type="Proteomes" id="UP000494115">
    <property type="component" value="Unassembled WGS sequence"/>
</dbReference>
<protein>
    <submittedName>
        <fullName evidence="1">Uncharacterized protein</fullName>
    </submittedName>
</protein>
<evidence type="ECO:0000313" key="1">
    <source>
        <dbReference type="EMBL" id="CAB3791733.1"/>
    </source>
</evidence>
<name>A0A6S7BKP0_9BURK</name>
<keyword evidence="2" id="KW-1185">Reference proteome</keyword>
<dbReference type="RefSeq" id="WP_175105749.1">
    <property type="nucleotide sequence ID" value="NZ_CADIKM010000014.1"/>
</dbReference>